<proteinExistence type="predicted"/>
<dbReference type="EMBL" id="UINC01022385">
    <property type="protein sequence ID" value="SVA91882.1"/>
    <property type="molecule type" value="Genomic_DNA"/>
</dbReference>
<name>A0A381ZSL3_9ZZZZ</name>
<gene>
    <name evidence="1" type="ORF">METZ01_LOCUS144736</name>
</gene>
<accession>A0A381ZSL3</accession>
<organism evidence="1">
    <name type="scientific">marine metagenome</name>
    <dbReference type="NCBI Taxonomy" id="408172"/>
    <lineage>
        <taxon>unclassified sequences</taxon>
        <taxon>metagenomes</taxon>
        <taxon>ecological metagenomes</taxon>
    </lineage>
</organism>
<evidence type="ECO:0000313" key="1">
    <source>
        <dbReference type="EMBL" id="SVA91882.1"/>
    </source>
</evidence>
<reference evidence="1" key="1">
    <citation type="submission" date="2018-05" db="EMBL/GenBank/DDBJ databases">
        <authorList>
            <person name="Lanie J.A."/>
            <person name="Ng W.-L."/>
            <person name="Kazmierczak K.M."/>
            <person name="Andrzejewski T.M."/>
            <person name="Davidsen T.M."/>
            <person name="Wayne K.J."/>
            <person name="Tettelin H."/>
            <person name="Glass J.I."/>
            <person name="Rusch D."/>
            <person name="Podicherti R."/>
            <person name="Tsui H.-C.T."/>
            <person name="Winkler M.E."/>
        </authorList>
    </citation>
    <scope>NUCLEOTIDE SEQUENCE</scope>
</reference>
<dbReference type="AlphaFoldDB" id="A0A381ZSL3"/>
<protein>
    <submittedName>
        <fullName evidence="1">Uncharacterized protein</fullName>
    </submittedName>
</protein>
<sequence length="67" mass="7421">MQQPSFSFHAFSFLNKVALGTSSVWSIGLEKAASFLTLSSFSFLLSIRPLRLVAFFFSSGCLTRHLS</sequence>
<feature type="non-terminal residue" evidence="1">
    <location>
        <position position="67"/>
    </location>
</feature>